<dbReference type="GO" id="GO:0005524">
    <property type="term" value="F:ATP binding"/>
    <property type="evidence" value="ECO:0007669"/>
    <property type="project" value="UniProtKB-KW"/>
</dbReference>
<organism evidence="11">
    <name type="scientific">Cuerna arida</name>
    <dbReference type="NCBI Taxonomy" id="1464854"/>
    <lineage>
        <taxon>Eukaryota</taxon>
        <taxon>Metazoa</taxon>
        <taxon>Ecdysozoa</taxon>
        <taxon>Arthropoda</taxon>
        <taxon>Hexapoda</taxon>
        <taxon>Insecta</taxon>
        <taxon>Pterygota</taxon>
        <taxon>Neoptera</taxon>
        <taxon>Paraneoptera</taxon>
        <taxon>Hemiptera</taxon>
        <taxon>Auchenorrhyncha</taxon>
        <taxon>Membracoidea</taxon>
        <taxon>Cicadellidae</taxon>
        <taxon>Cicadellinae</taxon>
        <taxon>Proconiini</taxon>
        <taxon>Cuerna</taxon>
    </lineage>
</organism>
<keyword evidence="5" id="KW-0256">Endoplasmic reticulum</keyword>
<reference evidence="11" key="1">
    <citation type="submission" date="2015-11" db="EMBL/GenBank/DDBJ databases">
        <title>De novo transcriptome assembly of four potential Pierce s Disease insect vectors from Arizona vineyards.</title>
        <authorList>
            <person name="Tassone E.E."/>
        </authorList>
    </citation>
    <scope>NUCLEOTIDE SEQUENCE</scope>
</reference>
<feature type="compositionally biased region" description="Basic and acidic residues" evidence="9">
    <location>
        <begin position="579"/>
        <end position="614"/>
    </location>
</feature>
<comment type="similarity">
    <text evidence="2">Belongs to the heat shock protein 70 family.</text>
</comment>
<feature type="region of interest" description="Disordered" evidence="9">
    <location>
        <begin position="551"/>
        <end position="637"/>
    </location>
</feature>
<dbReference type="AlphaFoldDB" id="A0A1B6FME1"/>
<dbReference type="GO" id="GO:0034663">
    <property type="term" value="C:endoplasmic reticulum chaperone complex"/>
    <property type="evidence" value="ECO:0007669"/>
    <property type="project" value="TreeGrafter"/>
</dbReference>
<evidence type="ECO:0000256" key="4">
    <source>
        <dbReference type="ARBA" id="ARBA00022741"/>
    </source>
</evidence>
<dbReference type="InterPro" id="IPR029048">
    <property type="entry name" value="HSP70_C_sf"/>
</dbReference>
<dbReference type="InterPro" id="IPR029047">
    <property type="entry name" value="HSP70_peptide-bd_sf"/>
</dbReference>
<name>A0A1B6FME1_9HEMI</name>
<feature type="compositionally biased region" description="Basic and acidic residues" evidence="9">
    <location>
        <begin position="939"/>
        <end position="992"/>
    </location>
</feature>
<keyword evidence="4" id="KW-0547">Nucleotide-binding</keyword>
<dbReference type="GO" id="GO:0030968">
    <property type="term" value="P:endoplasmic reticulum unfolded protein response"/>
    <property type="evidence" value="ECO:0007669"/>
    <property type="project" value="TreeGrafter"/>
</dbReference>
<dbReference type="SUPFAM" id="SSF100934">
    <property type="entry name" value="Heat shock protein 70kD (HSP70), C-terminal subdomain"/>
    <property type="match status" value="1"/>
</dbReference>
<keyword evidence="6" id="KW-0067">ATP-binding</keyword>
<dbReference type="InterPro" id="IPR013126">
    <property type="entry name" value="Hsp_70_fam"/>
</dbReference>
<dbReference type="SUPFAM" id="SSF53067">
    <property type="entry name" value="Actin-like ATPase domain"/>
    <property type="match status" value="2"/>
</dbReference>
<evidence type="ECO:0000256" key="5">
    <source>
        <dbReference type="ARBA" id="ARBA00022824"/>
    </source>
</evidence>
<feature type="chain" id="PRO_5008582956" description="Hypoxia up-regulated protein 1" evidence="10">
    <location>
        <begin position="22"/>
        <end position="992"/>
    </location>
</feature>
<dbReference type="Gene3D" id="3.30.30.30">
    <property type="match status" value="1"/>
</dbReference>
<dbReference type="Gene3D" id="1.20.1270.10">
    <property type="match status" value="1"/>
</dbReference>
<evidence type="ECO:0000256" key="6">
    <source>
        <dbReference type="ARBA" id="ARBA00022840"/>
    </source>
</evidence>
<dbReference type="Gene3D" id="3.30.420.40">
    <property type="match status" value="2"/>
</dbReference>
<dbReference type="PANTHER" id="PTHR45639">
    <property type="entry name" value="HSC70CB, ISOFORM G-RELATED"/>
    <property type="match status" value="1"/>
</dbReference>
<dbReference type="CDD" id="cd10230">
    <property type="entry name" value="ASKHA_NBD_HSP70_HYOU1"/>
    <property type="match status" value="1"/>
</dbReference>
<feature type="compositionally biased region" description="Basic and acidic residues" evidence="9">
    <location>
        <begin position="622"/>
        <end position="636"/>
    </location>
</feature>
<comment type="subcellular location">
    <subcellularLocation>
        <location evidence="1">Endoplasmic reticulum lumen</location>
    </subcellularLocation>
</comment>
<dbReference type="FunFam" id="3.90.640.10:FF:000012">
    <property type="entry name" value="Hypoxia up-regulated protein 1"/>
    <property type="match status" value="1"/>
</dbReference>
<keyword evidence="7" id="KW-0143">Chaperone</keyword>
<dbReference type="Gene3D" id="3.90.640.10">
    <property type="entry name" value="Actin, Chain A, domain 4"/>
    <property type="match status" value="1"/>
</dbReference>
<dbReference type="FunFam" id="3.30.30.30:FF:000004">
    <property type="entry name" value="hypoxia up-regulated protein 1"/>
    <property type="match status" value="1"/>
</dbReference>
<evidence type="ECO:0000256" key="9">
    <source>
        <dbReference type="SAM" id="MobiDB-lite"/>
    </source>
</evidence>
<dbReference type="GO" id="GO:0140662">
    <property type="term" value="F:ATP-dependent protein folding chaperone"/>
    <property type="evidence" value="ECO:0007669"/>
    <property type="project" value="InterPro"/>
</dbReference>
<dbReference type="PRINTS" id="PR00301">
    <property type="entry name" value="HEATSHOCK70"/>
</dbReference>
<dbReference type="InterPro" id="IPR043129">
    <property type="entry name" value="ATPase_NBD"/>
</dbReference>
<evidence type="ECO:0000256" key="10">
    <source>
        <dbReference type="SAM" id="SignalP"/>
    </source>
</evidence>
<evidence type="ECO:0000256" key="1">
    <source>
        <dbReference type="ARBA" id="ARBA00004319"/>
    </source>
</evidence>
<feature type="signal peptide" evidence="10">
    <location>
        <begin position="1"/>
        <end position="21"/>
    </location>
</feature>
<evidence type="ECO:0000313" key="11">
    <source>
        <dbReference type="EMBL" id="JAS51365.1"/>
    </source>
</evidence>
<evidence type="ECO:0000256" key="8">
    <source>
        <dbReference type="ARBA" id="ARBA00040503"/>
    </source>
</evidence>
<dbReference type="PANTHER" id="PTHR45639:SF3">
    <property type="entry name" value="HYPOXIA UP-REGULATED PROTEIN 1"/>
    <property type="match status" value="1"/>
</dbReference>
<feature type="region of interest" description="Disordered" evidence="9">
    <location>
        <begin position="874"/>
        <end position="992"/>
    </location>
</feature>
<dbReference type="Pfam" id="PF00012">
    <property type="entry name" value="HSP70"/>
    <property type="match status" value="1"/>
</dbReference>
<sequence length="992" mass="111377">MMKTFIIVTALIAAFCQLAEGIAVMSVDLGTEWMKVAIVSPGVPMEIALNKESKRKTPVCISFRDGERTFGEDAQTVGVRFPQNSYSYLLDLVGKNVENPAVKLFQKRFPYYNIVPDPDRGTVVFQHDSETTYSVEELLAMILHKARQFAQNSANQAINEAVITVPGYFNQAERRAVLQAAQMADIKVLQLMNDYMAVALNYGIFRRKDFNETAQYVMFYDMGASSTSATIVSYQLVKTKEKGIVETNPQVSILGVGYDRTLGGLEMQIRLRDYLAKKFNEMKKTTKDVFENHRAMAKLLKEAGRVKNVLSANVDHFAQIEGLLDEIDFKLQVTREEFENLCSDLFERVKNPIQQALKTSGLTMDIISQVVLVGAGTRVPKVQEKLTAAVHMELSKNLNTDEAACMGAVYKAADLSTGFKVKKFITKDAVLFPIQVVFERESSEAGSKPVKRMLFGPMNPYPQKKILTFNKHQSDFTFTVNYAELDHLPANEIEMLGSLNLSSVSLSGVVAALEKHKGTHTESKGIKAHWTLDESGLLVLNQVEQVLERSVTAEEAEAEESPLSKLGSTISKLFTGPEETLKENLEKPVHEEQDESKESESTGTKKEEESEGNKSADSSSSGDEKKNTTNKEEDKKKPKVVVIKEPIVVNVSETVVPAMGDEHLQQSIAKIDALNQFDAEKSRREGALNALESFVFDVKTKLEDEEEYKSAATQTELESITKLYTEMMEWLDDEGLTADANSYEKKLSELKSLTKPVWKRVAEANERPEAIAALLATINGSRNFLTTIKNMSEAQVTDPADPPMFTQIEFDTLGKVINETQEWLDKIVVDQEKLAPHETPVLTVRSLVEKMGNLDREVKYLVNKAKIWKPKIKKEEPAKDTTSSNTTKKEEDNSKSEKQSEKVKIEEELKEENVPETEELKTSSEENIEKESSSNFTSSKEKEEEDKKTEKPADDKESERKEEEHTETPEDLTHKESSTTETKTDEDKHTEL</sequence>
<gene>
    <name evidence="11" type="ORF">g.38106</name>
</gene>
<dbReference type="EMBL" id="GECZ01018404">
    <property type="protein sequence ID" value="JAS51365.1"/>
    <property type="molecule type" value="Transcribed_RNA"/>
</dbReference>
<proteinExistence type="inferred from homology"/>
<dbReference type="GO" id="GO:0005788">
    <property type="term" value="C:endoplasmic reticulum lumen"/>
    <property type="evidence" value="ECO:0007669"/>
    <property type="project" value="UniProtKB-SubCell"/>
</dbReference>
<dbReference type="Gene3D" id="2.60.34.10">
    <property type="entry name" value="Substrate Binding Domain Of DNAk, Chain A, domain 1"/>
    <property type="match status" value="1"/>
</dbReference>
<protein>
    <recommendedName>
        <fullName evidence="8">Hypoxia up-regulated protein 1</fullName>
    </recommendedName>
</protein>
<evidence type="ECO:0000256" key="7">
    <source>
        <dbReference type="ARBA" id="ARBA00023186"/>
    </source>
</evidence>
<evidence type="ECO:0000256" key="2">
    <source>
        <dbReference type="ARBA" id="ARBA00007381"/>
    </source>
</evidence>
<evidence type="ECO:0000256" key="3">
    <source>
        <dbReference type="ARBA" id="ARBA00022729"/>
    </source>
</evidence>
<accession>A0A1B6FME1</accession>
<feature type="compositionally biased region" description="Basic and acidic residues" evidence="9">
    <location>
        <begin position="887"/>
        <end position="932"/>
    </location>
</feature>
<keyword evidence="3 10" id="KW-0732">Signal</keyword>